<accession>A0ABS7CLV5</accession>
<evidence type="ECO:0000313" key="3">
    <source>
        <dbReference type="Proteomes" id="UP001519887"/>
    </source>
</evidence>
<dbReference type="Gene3D" id="3.30.1490.70">
    <property type="match status" value="1"/>
</dbReference>
<comment type="caution">
    <text evidence="2">The sequence shown here is derived from an EMBL/GenBank/DDBJ whole genome shotgun (WGS) entry which is preliminary data.</text>
</comment>
<feature type="non-terminal residue" evidence="2">
    <location>
        <position position="82"/>
    </location>
</feature>
<dbReference type="Gene3D" id="3.30.470.30">
    <property type="entry name" value="DNA ligase/mRNA capping enzyme"/>
    <property type="match status" value="1"/>
</dbReference>
<keyword evidence="3" id="KW-1185">Reference proteome</keyword>
<gene>
    <name evidence="2" type="ORF">K0U00_48330</name>
</gene>
<feature type="compositionally biased region" description="Basic and acidic residues" evidence="1">
    <location>
        <begin position="1"/>
        <end position="21"/>
    </location>
</feature>
<organism evidence="2 3">
    <name type="scientific">Paenibacillus sepulcri</name>
    <dbReference type="NCBI Taxonomy" id="359917"/>
    <lineage>
        <taxon>Bacteria</taxon>
        <taxon>Bacillati</taxon>
        <taxon>Bacillota</taxon>
        <taxon>Bacilli</taxon>
        <taxon>Bacillales</taxon>
        <taxon>Paenibacillaceae</taxon>
        <taxon>Paenibacillus</taxon>
    </lineage>
</organism>
<dbReference type="SUPFAM" id="SSF56091">
    <property type="entry name" value="DNA ligase/mRNA capping enzyme, catalytic domain"/>
    <property type="match status" value="1"/>
</dbReference>
<proteinExistence type="predicted"/>
<feature type="region of interest" description="Disordered" evidence="1">
    <location>
        <begin position="1"/>
        <end position="41"/>
    </location>
</feature>
<evidence type="ECO:0008006" key="4">
    <source>
        <dbReference type="Google" id="ProtNLM"/>
    </source>
</evidence>
<sequence length="82" mass="9410">MDHSMADQHRDELKSLLKRETTAGPSLPVLPQQPMAPISEPRLPVGEEWRYQLKWDGVRMLARLSDSRGVELFSRNLLNKNA</sequence>
<reference evidence="2 3" key="1">
    <citation type="submission" date="2021-07" db="EMBL/GenBank/DDBJ databases">
        <title>Paenibacillus radiodurans sp. nov., isolated from the southeastern edge of Tengger Desert.</title>
        <authorList>
            <person name="Zhang G."/>
        </authorList>
    </citation>
    <scope>NUCLEOTIDE SEQUENCE [LARGE SCALE GENOMIC DNA]</scope>
    <source>
        <strain evidence="2 3">CCM 7311</strain>
    </source>
</reference>
<dbReference type="EMBL" id="JAHZIK010003372">
    <property type="protein sequence ID" value="MBW7461886.1"/>
    <property type="molecule type" value="Genomic_DNA"/>
</dbReference>
<dbReference type="Proteomes" id="UP001519887">
    <property type="component" value="Unassembled WGS sequence"/>
</dbReference>
<name>A0ABS7CLV5_9BACL</name>
<evidence type="ECO:0000313" key="2">
    <source>
        <dbReference type="EMBL" id="MBW7461886.1"/>
    </source>
</evidence>
<protein>
    <recommendedName>
        <fullName evidence="4">ATP-dependent DNA ligase family profile domain-containing protein</fullName>
    </recommendedName>
</protein>
<evidence type="ECO:0000256" key="1">
    <source>
        <dbReference type="SAM" id="MobiDB-lite"/>
    </source>
</evidence>